<proteinExistence type="predicted"/>
<evidence type="ECO:0000313" key="13">
    <source>
        <dbReference type="EMBL" id="SEE58047.1"/>
    </source>
</evidence>
<evidence type="ECO:0000256" key="8">
    <source>
        <dbReference type="PROSITE-ProRule" id="PRU00409"/>
    </source>
</evidence>
<evidence type="ECO:0000313" key="14">
    <source>
        <dbReference type="Proteomes" id="UP000182725"/>
    </source>
</evidence>
<dbReference type="GO" id="GO:0046872">
    <property type="term" value="F:metal ion binding"/>
    <property type="evidence" value="ECO:0007669"/>
    <property type="project" value="InterPro"/>
</dbReference>
<keyword evidence="3" id="KW-0436">Ligase</keyword>
<dbReference type="Gene3D" id="3.30.700.40">
    <property type="match status" value="1"/>
</dbReference>
<dbReference type="PANTHER" id="PTHR18866:SF33">
    <property type="entry name" value="METHYLCROTONOYL-COA CARBOXYLASE SUBUNIT ALPHA, MITOCHONDRIAL-RELATED"/>
    <property type="match status" value="1"/>
</dbReference>
<dbReference type="InterPro" id="IPR011053">
    <property type="entry name" value="Single_hybrid_motif"/>
</dbReference>
<dbReference type="InterPro" id="IPR011764">
    <property type="entry name" value="Biotin_carboxylation_dom"/>
</dbReference>
<accession>A0A1H5K0N0</accession>
<dbReference type="Pfam" id="PF21139">
    <property type="entry name" value="BT_MCC_alpha"/>
    <property type="match status" value="1"/>
</dbReference>
<dbReference type="Proteomes" id="UP000182725">
    <property type="component" value="Unassembled WGS sequence"/>
</dbReference>
<dbReference type="PROSITE" id="PS50979">
    <property type="entry name" value="BC"/>
    <property type="match status" value="1"/>
</dbReference>
<dbReference type="InterPro" id="IPR005479">
    <property type="entry name" value="CPAse_ATP-bd"/>
</dbReference>
<comment type="pathway">
    <text evidence="7">Amino-acid degradation; L-leucine degradation.</text>
</comment>
<dbReference type="SUPFAM" id="SSF51230">
    <property type="entry name" value="Single hybrid motif"/>
    <property type="match status" value="1"/>
</dbReference>
<evidence type="ECO:0000259" key="12">
    <source>
        <dbReference type="PROSITE" id="PS50979"/>
    </source>
</evidence>
<dbReference type="Pfam" id="PF02785">
    <property type="entry name" value="Biotin_carb_C"/>
    <property type="match status" value="1"/>
</dbReference>
<dbReference type="InterPro" id="IPR000089">
    <property type="entry name" value="Biotin_lipoyl"/>
</dbReference>
<dbReference type="GO" id="GO:0005524">
    <property type="term" value="F:ATP binding"/>
    <property type="evidence" value="ECO:0007669"/>
    <property type="project" value="UniProtKB-UniRule"/>
</dbReference>
<dbReference type="PROSITE" id="PS50975">
    <property type="entry name" value="ATP_GRASP"/>
    <property type="match status" value="1"/>
</dbReference>
<dbReference type="SMART" id="SM00878">
    <property type="entry name" value="Biotin_carb_C"/>
    <property type="match status" value="1"/>
</dbReference>
<dbReference type="Gene3D" id="2.40.50.100">
    <property type="match status" value="1"/>
</dbReference>
<keyword evidence="5 8" id="KW-0067">ATP-binding</keyword>
<dbReference type="AlphaFoldDB" id="A0A1H5K0N0"/>
<evidence type="ECO:0000256" key="3">
    <source>
        <dbReference type="ARBA" id="ARBA00022598"/>
    </source>
</evidence>
<keyword evidence="6" id="KW-0092">Biotin</keyword>
<evidence type="ECO:0000256" key="4">
    <source>
        <dbReference type="ARBA" id="ARBA00022741"/>
    </source>
</evidence>
<reference evidence="13 14" key="1">
    <citation type="submission" date="2016-10" db="EMBL/GenBank/DDBJ databases">
        <authorList>
            <person name="de Groot N.N."/>
        </authorList>
    </citation>
    <scope>NUCLEOTIDE SEQUENCE [LARGE SCALE GENOMIC DNA]</scope>
    <source>
        <strain evidence="13 14">DSM 22274</strain>
    </source>
</reference>
<gene>
    <name evidence="13" type="ORF">SAMN04489740_1818</name>
</gene>
<dbReference type="PROSITE" id="PS00867">
    <property type="entry name" value="CPSASE_2"/>
    <property type="match status" value="1"/>
</dbReference>
<feature type="region of interest" description="Disordered" evidence="9">
    <location>
        <begin position="499"/>
        <end position="579"/>
    </location>
</feature>
<dbReference type="InterPro" id="IPR048429">
    <property type="entry name" value="MCC_alpha_BT"/>
</dbReference>
<evidence type="ECO:0000256" key="9">
    <source>
        <dbReference type="SAM" id="MobiDB-lite"/>
    </source>
</evidence>
<dbReference type="EC" id="6.3.4.14" evidence="2"/>
<dbReference type="InterPro" id="IPR016185">
    <property type="entry name" value="PreATP-grasp_dom_sf"/>
</dbReference>
<evidence type="ECO:0000259" key="11">
    <source>
        <dbReference type="PROSITE" id="PS50975"/>
    </source>
</evidence>
<dbReference type="InterPro" id="IPR050856">
    <property type="entry name" value="Biotin_carboxylase_complex"/>
</dbReference>
<evidence type="ECO:0000256" key="6">
    <source>
        <dbReference type="ARBA" id="ARBA00023267"/>
    </source>
</evidence>
<evidence type="ECO:0000259" key="10">
    <source>
        <dbReference type="PROSITE" id="PS50968"/>
    </source>
</evidence>
<dbReference type="PROSITE" id="PS50968">
    <property type="entry name" value="BIOTINYL_LIPOYL"/>
    <property type="match status" value="1"/>
</dbReference>
<dbReference type="SUPFAM" id="SSF56059">
    <property type="entry name" value="Glutathione synthetase ATP-binding domain-like"/>
    <property type="match status" value="1"/>
</dbReference>
<dbReference type="EMBL" id="FNTV01000001">
    <property type="protein sequence ID" value="SEE58047.1"/>
    <property type="molecule type" value="Genomic_DNA"/>
</dbReference>
<dbReference type="InterPro" id="IPR005482">
    <property type="entry name" value="Biotin_COase_C"/>
</dbReference>
<feature type="domain" description="Lipoyl-binding" evidence="10">
    <location>
        <begin position="667"/>
        <end position="743"/>
    </location>
</feature>
<feature type="domain" description="ATP-grasp" evidence="11">
    <location>
        <begin position="123"/>
        <end position="332"/>
    </location>
</feature>
<dbReference type="GO" id="GO:0004075">
    <property type="term" value="F:biotin carboxylase activity"/>
    <property type="evidence" value="ECO:0007669"/>
    <property type="project" value="UniProtKB-EC"/>
</dbReference>
<dbReference type="Pfam" id="PF00364">
    <property type="entry name" value="Biotin_lipoyl"/>
    <property type="match status" value="1"/>
</dbReference>
<keyword evidence="4 8" id="KW-0547">Nucleotide-binding</keyword>
<organism evidence="13 14">
    <name type="scientific">Arthrobacter alpinus</name>
    <dbReference type="NCBI Taxonomy" id="656366"/>
    <lineage>
        <taxon>Bacteria</taxon>
        <taxon>Bacillati</taxon>
        <taxon>Actinomycetota</taxon>
        <taxon>Actinomycetes</taxon>
        <taxon>Micrococcales</taxon>
        <taxon>Micrococcaceae</taxon>
        <taxon>Arthrobacter</taxon>
    </lineage>
</organism>
<dbReference type="CDD" id="cd06850">
    <property type="entry name" value="biotinyl_domain"/>
    <property type="match status" value="1"/>
</dbReference>
<protein>
    <recommendedName>
        <fullName evidence="2">biotin carboxylase</fullName>
        <ecNumber evidence="2">6.3.4.14</ecNumber>
    </recommendedName>
</protein>
<comment type="cofactor">
    <cofactor evidence="1">
        <name>biotin</name>
        <dbReference type="ChEBI" id="CHEBI:57586"/>
    </cofactor>
</comment>
<dbReference type="InterPro" id="IPR011761">
    <property type="entry name" value="ATP-grasp"/>
</dbReference>
<evidence type="ECO:0000256" key="1">
    <source>
        <dbReference type="ARBA" id="ARBA00001953"/>
    </source>
</evidence>
<evidence type="ECO:0000256" key="7">
    <source>
        <dbReference type="ARBA" id="ARBA00046317"/>
    </source>
</evidence>
<dbReference type="InterPro" id="IPR005481">
    <property type="entry name" value="BC-like_N"/>
</dbReference>
<dbReference type="SUPFAM" id="SSF52440">
    <property type="entry name" value="PreATP-grasp domain"/>
    <property type="match status" value="1"/>
</dbReference>
<sequence>MTLLFDTVLVANRGEIACRVIRTLRSLGIRSVAVYSTADAGSRHVREADAAVCIGPAAAAESYLNIEAVIAACRETGAQAVHPGYGFLSENLEFARALADAGITFIGPNVEALNVMGDKIRSKNHVSAAGVPVVPGISEPGLTDADLIAAAGDIGFPILIKPSAGGGGKGMHSVFSAAELPATLATARRVAAAAFGDDTLFLERLVANPRHIEVQILADNLGNVVHVAERECSLQRRHQKVIEEAPSPLIEALDDGGATRARICAAACAAAASVNYTGAGTVEFLVSDDNPEEFFFMEMNTRLQVEHPVTEMVARVEGSPIDLVEWQLRIAAGEKLNFGQADVTLEGHAIEARVYAESPAEGFLPATGTVVALDESVALRPGIRVDSSLLQGLDISADYDPMLSKVIAWGADRAQALERLDAALSGYVVLGVHTNVEYLRLLLADPDVQAGRLDTNLIERKLPDMAFRHVAAADYAAAALVAREDRYSFGGYPPRRPQAAFGVSFTPPTGIPAPPEDRSAEEPACPEGASGRPRPSAADWSESPQVLPLLASSQRDPRTCGPTRGNAGPQPDGPWSRTDGWRLGDPEPWRLVFAAPGRTGVVTVSGTPGPGVVLVRGLDGTQEVPASVDGYSVAMAGDAVFLGRGGWGVALERLDRDAATARMLAGLERVDAAADPQLRSPMPGTVTVVNAATGDRVEAGDVLLAVEAMKMEHQITAPMAGTVHIAVVPGALVKADQVVATVVPDEAPTASNQTTNPEGE</sequence>
<dbReference type="SUPFAM" id="SSF51246">
    <property type="entry name" value="Rudiment single hybrid motif"/>
    <property type="match status" value="1"/>
</dbReference>
<dbReference type="FunFam" id="3.30.470.20:FF:000028">
    <property type="entry name" value="Methylcrotonoyl-CoA carboxylase subunit alpha, mitochondrial"/>
    <property type="match status" value="1"/>
</dbReference>
<dbReference type="PROSITE" id="PS00866">
    <property type="entry name" value="CPSASE_1"/>
    <property type="match status" value="1"/>
</dbReference>
<dbReference type="PROSITE" id="PS00188">
    <property type="entry name" value="BIOTIN"/>
    <property type="match status" value="1"/>
</dbReference>
<dbReference type="Pfam" id="PF02786">
    <property type="entry name" value="CPSase_L_D2"/>
    <property type="match status" value="1"/>
</dbReference>
<dbReference type="RefSeq" id="WP_083360681.1">
    <property type="nucleotide sequence ID" value="NZ_FNTV01000001.1"/>
</dbReference>
<evidence type="ECO:0000256" key="2">
    <source>
        <dbReference type="ARBA" id="ARBA00013263"/>
    </source>
</evidence>
<feature type="domain" description="Biotin carboxylation" evidence="12">
    <location>
        <begin position="4"/>
        <end position="463"/>
    </location>
</feature>
<dbReference type="InterPro" id="IPR011054">
    <property type="entry name" value="Rudment_hybrid_motif"/>
</dbReference>
<dbReference type="Gene3D" id="3.30.470.20">
    <property type="entry name" value="ATP-grasp fold, B domain"/>
    <property type="match status" value="1"/>
</dbReference>
<evidence type="ECO:0000256" key="5">
    <source>
        <dbReference type="ARBA" id="ARBA00022840"/>
    </source>
</evidence>
<dbReference type="PANTHER" id="PTHR18866">
    <property type="entry name" value="CARBOXYLASE:PYRUVATE/ACETYL-COA/PROPIONYL-COA CARBOXYLASE"/>
    <property type="match status" value="1"/>
</dbReference>
<name>A0A1H5K0N0_9MICC</name>
<dbReference type="FunFam" id="3.40.50.20:FF:000010">
    <property type="entry name" value="Propionyl-CoA carboxylase subunit alpha"/>
    <property type="match status" value="1"/>
</dbReference>
<dbReference type="InterPro" id="IPR001882">
    <property type="entry name" value="Biotin_BS"/>
</dbReference>
<dbReference type="Pfam" id="PF00289">
    <property type="entry name" value="Biotin_carb_N"/>
    <property type="match status" value="1"/>
</dbReference>